<reference evidence="5 6" key="1">
    <citation type="submission" date="2021-02" db="EMBL/GenBank/DDBJ databases">
        <title>Safari Cat Assemblies.</title>
        <authorList>
            <person name="Bredemeyer K.R."/>
            <person name="Murphy W.J."/>
        </authorList>
    </citation>
    <scope>NUCLEOTIDE SEQUENCE [LARGE SCALE GENOMIC DNA]</scope>
</reference>
<proteinExistence type="inferred from homology"/>
<reference evidence="5" key="2">
    <citation type="submission" date="2025-08" db="UniProtKB">
        <authorList>
            <consortium name="Ensembl"/>
        </authorList>
    </citation>
    <scope>IDENTIFICATION</scope>
    <source>
        <strain evidence="5">breed Abyssinian</strain>
    </source>
</reference>
<protein>
    <recommendedName>
        <fullName evidence="7">60S ribosomal protein L31</fullName>
    </recommendedName>
</protein>
<accession>A0ABI7XVA5</accession>
<keyword evidence="3" id="KW-0687">Ribonucleoprotein</keyword>
<evidence type="ECO:0000256" key="2">
    <source>
        <dbReference type="ARBA" id="ARBA00022980"/>
    </source>
</evidence>
<dbReference type="Pfam" id="PF01198">
    <property type="entry name" value="Ribosomal_L31e"/>
    <property type="match status" value="1"/>
</dbReference>
<evidence type="ECO:0000313" key="6">
    <source>
        <dbReference type="Proteomes" id="UP000823872"/>
    </source>
</evidence>
<keyword evidence="2" id="KW-0689">Ribosomal protein</keyword>
<dbReference type="InterPro" id="IPR023621">
    <property type="entry name" value="Ribosomal_eL31_dom_sf"/>
</dbReference>
<feature type="region of interest" description="Disordered" evidence="4">
    <location>
        <begin position="22"/>
        <end position="46"/>
    </location>
</feature>
<evidence type="ECO:0000313" key="5">
    <source>
        <dbReference type="Ensembl" id="ENSFCTP00005026003.1"/>
    </source>
</evidence>
<dbReference type="PANTHER" id="PTHR10956:SF48">
    <property type="entry name" value="60S RIBOSOMAL PROTEIN L31"/>
    <property type="match status" value="1"/>
</dbReference>
<dbReference type="SMART" id="SM01380">
    <property type="entry name" value="Ribosomal_L31e"/>
    <property type="match status" value="1"/>
</dbReference>
<evidence type="ECO:0000256" key="3">
    <source>
        <dbReference type="ARBA" id="ARBA00023274"/>
    </source>
</evidence>
<dbReference type="Ensembl" id="ENSFCTT00005037361.1">
    <property type="protein sequence ID" value="ENSFCTP00005026003.1"/>
    <property type="gene ID" value="ENSFCTG00005013176.1"/>
</dbReference>
<reference evidence="5" key="3">
    <citation type="submission" date="2025-09" db="UniProtKB">
        <authorList>
            <consortium name="Ensembl"/>
        </authorList>
    </citation>
    <scope>IDENTIFICATION</scope>
    <source>
        <strain evidence="5">breed Abyssinian</strain>
    </source>
</reference>
<dbReference type="InterPro" id="IPR000054">
    <property type="entry name" value="Ribosomal_eL31"/>
</dbReference>
<dbReference type="Proteomes" id="UP000823872">
    <property type="component" value="Chromosome B3"/>
</dbReference>
<evidence type="ECO:0000256" key="4">
    <source>
        <dbReference type="SAM" id="MobiDB-lite"/>
    </source>
</evidence>
<comment type="similarity">
    <text evidence="1">Belongs to the eukaryotic ribosomal protein eL31 family.</text>
</comment>
<dbReference type="Gene3D" id="3.10.440.10">
    <property type="match status" value="1"/>
</dbReference>
<evidence type="ECO:0008006" key="7">
    <source>
        <dbReference type="Google" id="ProtNLM"/>
    </source>
</evidence>
<name>A0ABI7XVA5_FELCA</name>
<keyword evidence="6" id="KW-1185">Reference proteome</keyword>
<organism evidence="5 6">
    <name type="scientific">Felis catus</name>
    <name type="common">Cat</name>
    <name type="synonym">Felis silvestris catus</name>
    <dbReference type="NCBI Taxonomy" id="9685"/>
    <lineage>
        <taxon>Eukaryota</taxon>
        <taxon>Metazoa</taxon>
        <taxon>Chordata</taxon>
        <taxon>Craniata</taxon>
        <taxon>Vertebrata</taxon>
        <taxon>Euteleostomi</taxon>
        <taxon>Mammalia</taxon>
        <taxon>Eutheria</taxon>
        <taxon>Laurasiatheria</taxon>
        <taxon>Carnivora</taxon>
        <taxon>Feliformia</taxon>
        <taxon>Felidae</taxon>
        <taxon>Felinae</taxon>
        <taxon>Felis</taxon>
    </lineage>
</organism>
<dbReference type="GeneTree" id="ENSGT00950000183030"/>
<dbReference type="SUPFAM" id="SSF54575">
    <property type="entry name" value="Ribosomal protein L31e"/>
    <property type="match status" value="1"/>
</dbReference>
<evidence type="ECO:0000256" key="1">
    <source>
        <dbReference type="ARBA" id="ARBA00010808"/>
    </source>
</evidence>
<sequence length="101" mass="11738">MTTAKKGGKKEGLFGYQGSNQRIHHQHSQAHPWSGFQEECPSGTQRHPEICHERDVHMDTRFNKAVWAKGIRNVPYHICAWLTRKRNKDKNSPNKLYTLVT</sequence>
<dbReference type="PANTHER" id="PTHR10956">
    <property type="entry name" value="60S RIBOSOMAL PROTEIN L31"/>
    <property type="match status" value="1"/>
</dbReference>